<evidence type="ECO:0000259" key="7">
    <source>
        <dbReference type="Pfam" id="PF16547"/>
    </source>
</evidence>
<dbReference type="GO" id="GO:1990236">
    <property type="term" value="P:proteasome core complex import into nucleus"/>
    <property type="evidence" value="ECO:0007669"/>
    <property type="project" value="EnsemblFungi"/>
</dbReference>
<dbReference type="PANTHER" id="PTHR32170">
    <property type="entry name" value="PROTEASOME ACTIVATOR COMPLEX SUBUNIT 4"/>
    <property type="match status" value="1"/>
</dbReference>
<evidence type="ECO:0000259" key="5">
    <source>
        <dbReference type="Pfam" id="PF11919"/>
    </source>
</evidence>
<dbReference type="STRING" id="1076872.G8ZR44"/>
<dbReference type="SUPFAM" id="SSF48371">
    <property type="entry name" value="ARM repeat"/>
    <property type="match status" value="1"/>
</dbReference>
<dbReference type="KEGG" id="tdl:TDEL_0C00970"/>
<dbReference type="GO" id="GO:1902906">
    <property type="term" value="P:proteasome storage granule assembly"/>
    <property type="evidence" value="ECO:0007669"/>
    <property type="project" value="EnsemblFungi"/>
</dbReference>
<dbReference type="InterPro" id="IPR032372">
    <property type="entry name" value="Blm10_N"/>
</dbReference>
<keyword evidence="3" id="KW-0227">DNA damage</keyword>
<evidence type="ECO:0000256" key="3">
    <source>
        <dbReference type="ARBA" id="ARBA00022763"/>
    </source>
</evidence>
<dbReference type="GO" id="GO:0070628">
    <property type="term" value="F:proteasome binding"/>
    <property type="evidence" value="ECO:0007669"/>
    <property type="project" value="EnsemblFungi"/>
</dbReference>
<evidence type="ECO:0000313" key="9">
    <source>
        <dbReference type="Proteomes" id="UP000005627"/>
    </source>
</evidence>
<dbReference type="InterPro" id="IPR035309">
    <property type="entry name" value="PSME4"/>
</dbReference>
<dbReference type="Pfam" id="PF16547">
    <property type="entry name" value="BLM10_N"/>
    <property type="match status" value="1"/>
</dbReference>
<evidence type="ECO:0000256" key="2">
    <source>
        <dbReference type="ARBA" id="ARBA00022737"/>
    </source>
</evidence>
<dbReference type="GeneID" id="11500321"/>
<dbReference type="PANTHER" id="PTHR32170:SF3">
    <property type="entry name" value="PROTEASOME ACTIVATOR COMPLEX SUBUNIT 4"/>
    <property type="match status" value="1"/>
</dbReference>
<dbReference type="Pfam" id="PF16507">
    <property type="entry name" value="HEAT_PSME4_mid"/>
    <property type="match status" value="1"/>
</dbReference>
<dbReference type="Proteomes" id="UP000005627">
    <property type="component" value="Chromosome 3"/>
</dbReference>
<feature type="domain" description="Proteasome activator Blm10 middle HEAT repeats region" evidence="6">
    <location>
        <begin position="512"/>
        <end position="1029"/>
    </location>
</feature>
<dbReference type="GO" id="GO:0061136">
    <property type="term" value="P:regulation of proteasomal protein catabolic process"/>
    <property type="evidence" value="ECO:0007669"/>
    <property type="project" value="EnsemblFungi"/>
</dbReference>
<accession>G8ZR44</accession>
<dbReference type="GO" id="GO:0043248">
    <property type="term" value="P:proteasome assembly"/>
    <property type="evidence" value="ECO:0007669"/>
    <property type="project" value="EnsemblFungi"/>
</dbReference>
<dbReference type="eggNOG" id="KOG1851">
    <property type="taxonomic scope" value="Eukaryota"/>
</dbReference>
<dbReference type="InterPro" id="IPR021843">
    <property type="entry name" value="PSME4_C"/>
</dbReference>
<gene>
    <name evidence="8" type="primary">TDEL0C00970</name>
    <name evidence="8" type="ORF">TDEL_0C00970</name>
</gene>
<dbReference type="GO" id="GO:0016504">
    <property type="term" value="F:peptidase activator activity"/>
    <property type="evidence" value="ECO:0007669"/>
    <property type="project" value="EnsemblFungi"/>
</dbReference>
<dbReference type="Gene3D" id="1.10.287.2210">
    <property type="match status" value="1"/>
</dbReference>
<comment type="similarity">
    <text evidence="1">Belongs to the BLM10 family.</text>
</comment>
<evidence type="ECO:0008006" key="10">
    <source>
        <dbReference type="Google" id="ProtNLM"/>
    </source>
</evidence>
<dbReference type="GO" id="GO:0034515">
    <property type="term" value="C:proteasome storage granule"/>
    <property type="evidence" value="ECO:0007669"/>
    <property type="project" value="EnsemblFungi"/>
</dbReference>
<keyword evidence="2" id="KW-0677">Repeat</keyword>
<evidence type="ECO:0000256" key="4">
    <source>
        <dbReference type="ARBA" id="ARBA00023204"/>
    </source>
</evidence>
<evidence type="ECO:0000313" key="8">
    <source>
        <dbReference type="EMBL" id="CCE90986.1"/>
    </source>
</evidence>
<reference evidence="8 9" key="1">
    <citation type="journal article" date="2011" name="Proc. Natl. Acad. Sci. U.S.A.">
        <title>Evolutionary erosion of yeast sex chromosomes by mating-type switching accidents.</title>
        <authorList>
            <person name="Gordon J.L."/>
            <person name="Armisen D."/>
            <person name="Proux-Wera E."/>
            <person name="Oheigeartaigh S.S."/>
            <person name="Byrne K.P."/>
            <person name="Wolfe K.H."/>
        </authorList>
    </citation>
    <scope>NUCLEOTIDE SEQUENCE [LARGE SCALE GENOMIC DNA]</scope>
    <source>
        <strain evidence="9">ATCC 10662 / CBS 1146 / NBRC 0425 / NCYC 2629 / NRRL Y-866</strain>
    </source>
</reference>
<proteinExistence type="inferred from homology"/>
<evidence type="ECO:0000256" key="1">
    <source>
        <dbReference type="ARBA" id="ARBA00005739"/>
    </source>
</evidence>
<dbReference type="GO" id="GO:0010499">
    <property type="term" value="P:proteasomal ubiquitin-independent protein catabolic process"/>
    <property type="evidence" value="ECO:0007669"/>
    <property type="project" value="EnsemblFungi"/>
</dbReference>
<protein>
    <recommendedName>
        <fullName evidence="10">Proteasome activator BLM10</fullName>
    </recommendedName>
</protein>
<dbReference type="EMBL" id="HE616744">
    <property type="protein sequence ID" value="CCE90986.1"/>
    <property type="molecule type" value="Genomic_DNA"/>
</dbReference>
<feature type="domain" description="Proteasome activator Blm10 N-terminal" evidence="7">
    <location>
        <begin position="78"/>
        <end position="157"/>
    </location>
</feature>
<dbReference type="GO" id="GO:0005829">
    <property type="term" value="C:cytosol"/>
    <property type="evidence" value="ECO:0007669"/>
    <property type="project" value="TreeGrafter"/>
</dbReference>
<dbReference type="HOGENOM" id="CLU_000772_0_0_1"/>
<keyword evidence="9" id="KW-1185">Reference proteome</keyword>
<dbReference type="InParanoid" id="G8ZR44"/>
<dbReference type="InterPro" id="IPR016024">
    <property type="entry name" value="ARM-type_fold"/>
</dbReference>
<name>G8ZR44_TORDE</name>
<organism evidence="8 9">
    <name type="scientific">Torulaspora delbrueckii</name>
    <name type="common">Yeast</name>
    <name type="synonym">Candida colliculosa</name>
    <dbReference type="NCBI Taxonomy" id="4950"/>
    <lineage>
        <taxon>Eukaryota</taxon>
        <taxon>Fungi</taxon>
        <taxon>Dikarya</taxon>
        <taxon>Ascomycota</taxon>
        <taxon>Saccharomycotina</taxon>
        <taxon>Saccharomycetes</taxon>
        <taxon>Saccharomycetales</taxon>
        <taxon>Saccharomycetaceae</taxon>
        <taxon>Torulaspora</taxon>
    </lineage>
</organism>
<dbReference type="InterPro" id="IPR032430">
    <property type="entry name" value="Blm10_mid"/>
</dbReference>
<keyword evidence="4" id="KW-0234">DNA repair</keyword>
<dbReference type="RefSeq" id="XP_003680197.1">
    <property type="nucleotide sequence ID" value="XM_003680149.1"/>
</dbReference>
<dbReference type="OrthoDB" id="17907at2759"/>
<dbReference type="GO" id="GO:0005634">
    <property type="term" value="C:nucleus"/>
    <property type="evidence" value="ECO:0007669"/>
    <property type="project" value="EnsemblFungi"/>
</dbReference>
<dbReference type="FunCoup" id="G8ZR44">
    <property type="interactions" value="379"/>
</dbReference>
<dbReference type="GO" id="GO:0006281">
    <property type="term" value="P:DNA repair"/>
    <property type="evidence" value="ECO:0007669"/>
    <property type="project" value="UniProtKB-KW"/>
</dbReference>
<sequence length="2146" mass="246258">MSGIDDIKAPIPLKNKTVSQLKGFEMKNTRCSSSLGDDSTKRQRLFSPEPGIATQLRARSSTPRAASPRLLNGMDSEDILKQRLKHYNLDFVEDKTEHLKNIYDPSSKWFGRAVKPPFPIEECLPYKTESHKDQARYLCHVLVNLYIAIGSLDIQGLINISSKDLAELKTEIDNLALSTDLFRLSNDISDSEVANNDIADFDDGEDEDDEYDENEYIDTVGPDFNATGKITAKSASIINVNHWTNEFKNCMHFEFPITLRKSIATVYYYLSLVQGQKVYRQMHVDMFTTLVTTDDDGTNFTDLLLEAGLKLDHKVMLEFLREFLPYPDPDYVRYDVTLKEDLQLLRLLLKLAHSAKAFYDEEDANLLNNVMEILLSSLAPSTMSTVMPVITSFVPYHYHEDSKITDYLPFCFSFWSSINANIGVDTHMYDLMGTVAEDAHWRLLNGTLQPELIPSVHSGDYLIFTEEQMSFMFNRSQNHLRSDGQIHSFSRTVRPLVFALKGSKSDLFFEKLTALTKSIETFVHPSNSGFWTKPISKFVHGYIKMYHSRVKNEEKTKEGPSDIRLTPQCHSKLVDIFLHLLVLGAQNKNTDVANHYISCFAYLLDLSPSNSNLIYDRILTDIYEALAGEYVNSTHRLIAALKQFNRVIRYMVEDKLYRVHVTNVLLMMVSKIDMNDIQLTSNIINGIVSIASFIPFENFAKDEEYLTFESHTLPFIEQHYFHFSSTERFEKFAYDEQILQNAFIASTTIFENILRIYVDKLFLLTDVDLEEGFVTKVNQTTIIMQESMDEKTFNSFAELLQKRLWDNDFFREKNPKFELITIPLSALVRRNSKLSSPLFHKLIYHIREQIEKGAGSVRGSTEIQQRDLRLVLYLSALNEVLRQAHESILEYSGKLIESMLYIYENITNPPLDVITSIIIHSSCATLTNTEVVDYRLFPEDSNIPPLERWGGLQFDDRKFSKENIRFKWHTPNSAEISLAMQILETFIEHSISQVDHLMAQPVADANYVDKMQKYILIITHALSGSSLLFDPDFNKNKPHTADSLNYRERLLLLKSIRDCNCDSQELDIDIEQIRSSKGDDDYLDDKEVDLKMLGDETDAIEMRDTTPDNIIMDFGADVSEAPSGIATPEPGSHFEGGVSSMMNSRLVFRDLDIYTCNYPFGITATEKLLHPQYLQVHKIRAKIGRFFRKVYLFLSKKYENNTAIFQILLHGLKVWFTDVGQETIFNEDPSASLDLDFLENIQALANLTEPFTRTCLAVRANDFHQTRVLLRSTNRYPSALETELLKDIINLASSVYPDIHKPAQGTLVHCMKQFVGSYSIIIKSVISSLKSSLDTQDYMKLEVVLKVLMIKKINRKLVSDYKNLKELVLILIRCCKVNDFEIAMHADKILSDVVSGLKIPSSVCILDERALSILSPPDHSINLQVQAVKLAKGKKRDYYFSLIMELQEELIKILNTEENVGWKLPVFIMRFISKIQSNLETKVNREAIEIIFRQTESRHPDLIHLALKSFLGTFNKVLSLADYNYDITNAYRSTFDPDHIFQIDTSDVKAISELELEREDFKDPKFFIDSKMFVGWLCWGAPMKVMKPDTLHLTFEDNELEALTCIGGLITNEWLDAIVSNLIQDNESHGVFSSGNVSFFVLVLFLISKGFMNMPFSNILQVCRQSYNRYDKASMIMSIEILAALMCSSKYLDSNALAERDSFIEEFLPSCLDHELNQDAFGIWATVCWWLPTVVDLRRCEPFYHHFSNIEHLLDTKADDPAHQASKLLMLRSIFISLEYRTPGMEQTLELLVMDHPYDQVREAVAKILATIIQNQSCPSWRSISELQENETCDLSGLGTPLRRMPTATDAFIKQLFVHVAEENCKTDGLTPQQILKTKYFYLTSTIIYWIKEMARGPNKILLVPYIIHYVAPFLMRTLKHKDVCKLTGLEPSMLYVGLSYLPIRKENIHHLVELLCDTSKMTSSHQIKLQLQFVQHFFSTQLLQLTKNERNAILDVVCNYLYHEKFIEVRMKASEVLSDIVHNLGDRNDKLNELVQRFDQGLGQYTWEQKKAISKTNVQVHGSILGLGAIISAFPYVFPLPKWIPKQLSELSSWARTNGVAGAAAKSVISEFKKVRTDTWKFDRLSFSSEELEDLEGVLWSSYYA</sequence>
<dbReference type="Pfam" id="PF11919">
    <property type="entry name" value="PSME4_C"/>
    <property type="match status" value="1"/>
</dbReference>
<feature type="domain" description="Proteasome activator complex subunit 4 C-terminal" evidence="5">
    <location>
        <begin position="2059"/>
        <end position="2146"/>
    </location>
</feature>
<evidence type="ECO:0000259" key="6">
    <source>
        <dbReference type="Pfam" id="PF16507"/>
    </source>
</evidence>